<keyword evidence="10" id="KW-0418">Kinase</keyword>
<evidence type="ECO:0000313" key="16">
    <source>
        <dbReference type="EMBL" id="VBB46622.1"/>
    </source>
</evidence>
<dbReference type="Gene3D" id="3.30.470.20">
    <property type="entry name" value="ATP-grasp fold, B domain"/>
    <property type="match status" value="1"/>
</dbReference>
<dbReference type="InterPro" id="IPR006319">
    <property type="entry name" value="PEP_synth"/>
</dbReference>
<dbReference type="UniPathway" id="UPA00138"/>
<evidence type="ECO:0000256" key="13">
    <source>
        <dbReference type="ARBA" id="ARBA00033470"/>
    </source>
</evidence>
<comment type="cofactor">
    <cofactor evidence="1">
        <name>Mg(2+)</name>
        <dbReference type="ChEBI" id="CHEBI:18420"/>
    </cofactor>
</comment>
<reference evidence="16" key="1">
    <citation type="submission" date="2018-07" db="EMBL/GenBank/DDBJ databases">
        <authorList>
            <consortium name="Genoscope - CEA"/>
            <person name="William W."/>
        </authorList>
    </citation>
    <scope>NUCLEOTIDE SEQUENCE</scope>
    <source>
        <strain evidence="16">IK1</strain>
    </source>
</reference>
<protein>
    <recommendedName>
        <fullName evidence="6">Phosphoenolpyruvate synthase</fullName>
        <ecNumber evidence="5">2.7.9.2</ecNumber>
    </recommendedName>
    <alternativeName>
        <fullName evidence="13">Pyruvate, water dikinase</fullName>
    </alternativeName>
</protein>
<evidence type="ECO:0000256" key="12">
    <source>
        <dbReference type="ARBA" id="ARBA00022842"/>
    </source>
</evidence>
<evidence type="ECO:0000256" key="11">
    <source>
        <dbReference type="ARBA" id="ARBA00022840"/>
    </source>
</evidence>
<dbReference type="PANTHER" id="PTHR43030:SF1">
    <property type="entry name" value="PHOSPHOENOLPYRUVATE SYNTHASE"/>
    <property type="match status" value="1"/>
</dbReference>
<dbReference type="GO" id="GO:0046872">
    <property type="term" value="F:metal ion binding"/>
    <property type="evidence" value="ECO:0007669"/>
    <property type="project" value="UniProtKB-KW"/>
</dbReference>
<dbReference type="GO" id="GO:0008986">
    <property type="term" value="F:pyruvate, water dikinase activity"/>
    <property type="evidence" value="ECO:0007669"/>
    <property type="project" value="UniProtKB-EC"/>
</dbReference>
<evidence type="ECO:0000259" key="15">
    <source>
        <dbReference type="Pfam" id="PF01326"/>
    </source>
</evidence>
<evidence type="ECO:0000256" key="1">
    <source>
        <dbReference type="ARBA" id="ARBA00001946"/>
    </source>
</evidence>
<name>A0A653AF08_UNCDX</name>
<keyword evidence="8" id="KW-0479">Metal-binding</keyword>
<evidence type="ECO:0000256" key="3">
    <source>
        <dbReference type="ARBA" id="ARBA00004742"/>
    </source>
</evidence>
<proteinExistence type="inferred from homology"/>
<comment type="catalytic activity">
    <reaction evidence="14">
        <text>pyruvate + ATP + H2O = phosphoenolpyruvate + AMP + phosphate + 2 H(+)</text>
        <dbReference type="Rhea" id="RHEA:11364"/>
        <dbReference type="ChEBI" id="CHEBI:15361"/>
        <dbReference type="ChEBI" id="CHEBI:15377"/>
        <dbReference type="ChEBI" id="CHEBI:15378"/>
        <dbReference type="ChEBI" id="CHEBI:30616"/>
        <dbReference type="ChEBI" id="CHEBI:43474"/>
        <dbReference type="ChEBI" id="CHEBI:58702"/>
        <dbReference type="ChEBI" id="CHEBI:456215"/>
        <dbReference type="EC" id="2.7.9.2"/>
    </reaction>
</comment>
<evidence type="ECO:0000256" key="2">
    <source>
        <dbReference type="ARBA" id="ARBA00002988"/>
    </source>
</evidence>
<organism evidence="16">
    <name type="scientific">Uncultured Desulfatiglans sp</name>
    <dbReference type="NCBI Taxonomy" id="1748965"/>
    <lineage>
        <taxon>Bacteria</taxon>
        <taxon>Pseudomonadati</taxon>
        <taxon>Thermodesulfobacteriota</taxon>
        <taxon>Desulfobacteria</taxon>
        <taxon>Desulfatiglandales</taxon>
        <taxon>Desulfatiglandaceae</taxon>
        <taxon>Desulfatiglans</taxon>
        <taxon>environmental samples</taxon>
    </lineage>
</organism>
<evidence type="ECO:0000256" key="6">
    <source>
        <dbReference type="ARBA" id="ARBA00021623"/>
    </source>
</evidence>
<dbReference type="PANTHER" id="PTHR43030">
    <property type="entry name" value="PHOSPHOENOLPYRUVATE SYNTHASE"/>
    <property type="match status" value="1"/>
</dbReference>
<comment type="pathway">
    <text evidence="3">Carbohydrate biosynthesis; gluconeogenesis.</text>
</comment>
<accession>A0A653AF08</accession>
<evidence type="ECO:0000256" key="14">
    <source>
        <dbReference type="ARBA" id="ARBA00047700"/>
    </source>
</evidence>
<dbReference type="Pfam" id="PF01326">
    <property type="entry name" value="PPDK_N"/>
    <property type="match status" value="1"/>
</dbReference>
<dbReference type="AlphaFoldDB" id="A0A653AF08"/>
<comment type="function">
    <text evidence="2">Catalyzes the phosphorylation of pyruvate to phosphoenolpyruvate.</text>
</comment>
<dbReference type="Gene3D" id="3.30.1490.20">
    <property type="entry name" value="ATP-grasp fold, A domain"/>
    <property type="match status" value="1"/>
</dbReference>
<sequence length="342" mass="38565">MAQKWIYRLDELRSEHNDLVGKKCANLGEMVHMGMRVPPGFAISVDGYERFMSETGAGEEIRKYVEEAGEGLRKVEKQVEAGRVIRNIIESKDMPEAMKAELHGFYDELCETVGKPDVAVATRSSGAVSMPGQMETYLNVKGKREVVRKVIRVWSSAFTTRAIAFRLEKKMDMAKAPIGVAVLKMVNARCAGVTLTVQPTTGDLSKVVVEGNWGLGESVVSGEITPDSFLIDKETKEVVSQTISEKQRMVVFRKDGIAMVSVPKEIQGKPCLEEKELQEIVRIALKVESYFDMPQDMEWVIDDDMSFPENLFWVQTRPAKFSKKKEDDSEYLAELMTRIFKM</sequence>
<dbReference type="SUPFAM" id="SSF56059">
    <property type="entry name" value="Glutathione synthetase ATP-binding domain-like"/>
    <property type="match status" value="1"/>
</dbReference>
<evidence type="ECO:0000256" key="9">
    <source>
        <dbReference type="ARBA" id="ARBA00022741"/>
    </source>
</evidence>
<keyword evidence="9" id="KW-0547">Nucleotide-binding</keyword>
<evidence type="ECO:0000256" key="4">
    <source>
        <dbReference type="ARBA" id="ARBA00007837"/>
    </source>
</evidence>
<feature type="domain" description="Pyruvate phosphate dikinase AMP/ATP-binding" evidence="15">
    <location>
        <begin position="18"/>
        <end position="328"/>
    </location>
</feature>
<keyword evidence="7" id="KW-0808">Transferase</keyword>
<dbReference type="GO" id="GO:0005524">
    <property type="term" value="F:ATP binding"/>
    <property type="evidence" value="ECO:0007669"/>
    <property type="project" value="UniProtKB-KW"/>
</dbReference>
<keyword evidence="11" id="KW-0067">ATP-binding</keyword>
<dbReference type="EC" id="2.7.9.2" evidence="5"/>
<keyword evidence="12" id="KW-0460">Magnesium</keyword>
<dbReference type="GO" id="GO:0006094">
    <property type="term" value="P:gluconeogenesis"/>
    <property type="evidence" value="ECO:0007669"/>
    <property type="project" value="UniProtKB-UniPathway"/>
</dbReference>
<evidence type="ECO:0000256" key="10">
    <source>
        <dbReference type="ARBA" id="ARBA00022777"/>
    </source>
</evidence>
<gene>
    <name evidence="16" type="ORF">TRIP_B40416</name>
</gene>
<comment type="similarity">
    <text evidence="4">Belongs to the PEP-utilizing enzyme family.</text>
</comment>
<evidence type="ECO:0000256" key="8">
    <source>
        <dbReference type="ARBA" id="ARBA00022723"/>
    </source>
</evidence>
<evidence type="ECO:0000256" key="5">
    <source>
        <dbReference type="ARBA" id="ARBA00011996"/>
    </source>
</evidence>
<dbReference type="EMBL" id="UPXX01000031">
    <property type="protein sequence ID" value="VBB46622.1"/>
    <property type="molecule type" value="Genomic_DNA"/>
</dbReference>
<dbReference type="InterPro" id="IPR013815">
    <property type="entry name" value="ATP_grasp_subdomain_1"/>
</dbReference>
<dbReference type="InterPro" id="IPR002192">
    <property type="entry name" value="PPDK_AMP/ATP-bd"/>
</dbReference>
<evidence type="ECO:0000256" key="7">
    <source>
        <dbReference type="ARBA" id="ARBA00022679"/>
    </source>
</evidence>